<keyword evidence="1" id="KW-1133">Transmembrane helix</keyword>
<gene>
    <name evidence="2" type="ORF">BJ978_000720</name>
</gene>
<feature type="transmembrane region" description="Helical" evidence="1">
    <location>
        <begin position="6"/>
        <end position="32"/>
    </location>
</feature>
<dbReference type="EMBL" id="JAMZDY010000001">
    <property type="protein sequence ID" value="MCP2370044.1"/>
    <property type="molecule type" value="Genomic_DNA"/>
</dbReference>
<proteinExistence type="predicted"/>
<keyword evidence="3" id="KW-1185">Reference proteome</keyword>
<reference evidence="2" key="1">
    <citation type="submission" date="2022-06" db="EMBL/GenBank/DDBJ databases">
        <title>Sequencing the genomes of 1000 actinobacteria strains.</title>
        <authorList>
            <person name="Klenk H.-P."/>
        </authorList>
    </citation>
    <scope>NUCLEOTIDE SEQUENCE</scope>
    <source>
        <strain evidence="2">DSM 22016</strain>
    </source>
</reference>
<sequence length="136" mass="14589">MSAWDTIGVIAEVIGWVGLGLGLVCLGLALLIRLADGRWLPTDAVIADEPGADAPGGIVVRWFAGGEFHVRPLSAAERHHVDGPGEEQAYYREREPEHLRLHEPPAGRRILRLLGFVFLGLAVVAGVIGIVLMLTA</sequence>
<evidence type="ECO:0000313" key="2">
    <source>
        <dbReference type="EMBL" id="MCP2370044.1"/>
    </source>
</evidence>
<accession>A0A9X2KAX7</accession>
<name>A0A9X2KAX7_9MICO</name>
<evidence type="ECO:0000313" key="3">
    <source>
        <dbReference type="Proteomes" id="UP001139722"/>
    </source>
</evidence>
<dbReference type="AlphaFoldDB" id="A0A9X2KAX7"/>
<evidence type="ECO:0000256" key="1">
    <source>
        <dbReference type="SAM" id="Phobius"/>
    </source>
</evidence>
<protein>
    <recommendedName>
        <fullName evidence="4">Sortase</fullName>
    </recommendedName>
</protein>
<keyword evidence="1" id="KW-0472">Membrane</keyword>
<dbReference type="Proteomes" id="UP001139722">
    <property type="component" value="Unassembled WGS sequence"/>
</dbReference>
<organism evidence="2 3">
    <name type="scientific">Agromyces terreus</name>
    <dbReference type="NCBI Taxonomy" id="424795"/>
    <lineage>
        <taxon>Bacteria</taxon>
        <taxon>Bacillati</taxon>
        <taxon>Actinomycetota</taxon>
        <taxon>Actinomycetes</taxon>
        <taxon>Micrococcales</taxon>
        <taxon>Microbacteriaceae</taxon>
        <taxon>Agromyces</taxon>
    </lineage>
</organism>
<keyword evidence="1" id="KW-0812">Transmembrane</keyword>
<dbReference type="RefSeq" id="WP_156998743.1">
    <property type="nucleotide sequence ID" value="NZ_BAAANU010000039.1"/>
</dbReference>
<dbReference type="OrthoDB" id="4991083at2"/>
<comment type="caution">
    <text evidence="2">The sequence shown here is derived from an EMBL/GenBank/DDBJ whole genome shotgun (WGS) entry which is preliminary data.</text>
</comment>
<evidence type="ECO:0008006" key="4">
    <source>
        <dbReference type="Google" id="ProtNLM"/>
    </source>
</evidence>
<feature type="transmembrane region" description="Helical" evidence="1">
    <location>
        <begin position="110"/>
        <end position="134"/>
    </location>
</feature>